<dbReference type="GO" id="GO:0036064">
    <property type="term" value="C:ciliary basal body"/>
    <property type="evidence" value="ECO:0007669"/>
    <property type="project" value="TreeGrafter"/>
</dbReference>
<dbReference type="SMART" id="SM00683">
    <property type="entry name" value="DM16"/>
    <property type="match status" value="1"/>
</dbReference>
<dbReference type="GO" id="GO:0060271">
    <property type="term" value="P:cilium assembly"/>
    <property type="evidence" value="ECO:0007669"/>
    <property type="project" value="TreeGrafter"/>
</dbReference>
<comment type="subcellular location">
    <subcellularLocation>
        <location evidence="1">Cell projection</location>
        <location evidence="1">Cilium</location>
    </subcellularLocation>
    <subcellularLocation>
        <location evidence="2">Cytoplasm</location>
        <location evidence="2">Cytoskeleton</location>
    </subcellularLocation>
</comment>
<sequence length="374" mass="42752">MSLKWEDKEVRFDIPYSEMRLILGEKVIDKLEHIEDTKGNSETERNSASSPTVDNIQRNQIRIHLYKFGSRKHQTLHLCGGSTQFSGIWYSQHRLEGDYFVTPGCFRIDVAAHKHDEGFSLDFDYRENQLLSMPLRFDAISGSDRYTFTFGGTTYLVSFLAVKYDSYAVFYDCSSTEVVQHKQLKILPQEQVFSTMHGVFNLSSDQGSLGTFIVTNVRFVWFADMNEGFNISLPYLQIDNICIRESKFGIALVITSTESSGGFILGFKVDPEDKMKTLYKELTSLHTIYSTKPIFGVEYKWCSNKNLPEQNNNLVEDFDALEDTKNEIGNTIAAYLADEGHKDRPPVYSNELGLAVETLKEGYTLQKLWEVIPS</sequence>
<organism evidence="9 10">
    <name type="scientific">Callosobruchus maculatus</name>
    <name type="common">Southern cowpea weevil</name>
    <name type="synonym">Pulse bruchid</name>
    <dbReference type="NCBI Taxonomy" id="64391"/>
    <lineage>
        <taxon>Eukaryota</taxon>
        <taxon>Metazoa</taxon>
        <taxon>Ecdysozoa</taxon>
        <taxon>Arthropoda</taxon>
        <taxon>Hexapoda</taxon>
        <taxon>Insecta</taxon>
        <taxon>Pterygota</taxon>
        <taxon>Neoptera</taxon>
        <taxon>Endopterygota</taxon>
        <taxon>Coleoptera</taxon>
        <taxon>Polyphaga</taxon>
        <taxon>Cucujiformia</taxon>
        <taxon>Chrysomeloidea</taxon>
        <taxon>Chrysomelidae</taxon>
        <taxon>Bruchinae</taxon>
        <taxon>Bruchini</taxon>
        <taxon>Callosobruchus</taxon>
    </lineage>
</organism>
<dbReference type="InterPro" id="IPR006606">
    <property type="entry name" value="BBL5"/>
</dbReference>
<dbReference type="PANTHER" id="PTHR21351:SF0">
    <property type="entry name" value="BARDET-BIEDL SYNDROME 5 PROTEIN"/>
    <property type="match status" value="1"/>
</dbReference>
<keyword evidence="5" id="KW-0969">Cilium</keyword>
<proteinExistence type="inferred from homology"/>
<dbReference type="InterPro" id="IPR014003">
    <property type="entry name" value="BBS5_PH"/>
</dbReference>
<keyword evidence="6" id="KW-0206">Cytoskeleton</keyword>
<evidence type="ECO:0000256" key="6">
    <source>
        <dbReference type="ARBA" id="ARBA00023212"/>
    </source>
</evidence>
<evidence type="ECO:0000256" key="1">
    <source>
        <dbReference type="ARBA" id="ARBA00004138"/>
    </source>
</evidence>
<name>A0A653D8L9_CALMS</name>
<evidence type="ECO:0000256" key="7">
    <source>
        <dbReference type="ARBA" id="ARBA00023273"/>
    </source>
</evidence>
<dbReference type="Gene3D" id="2.40.128.20">
    <property type="match status" value="1"/>
</dbReference>
<dbReference type="Proteomes" id="UP000410492">
    <property type="component" value="Unassembled WGS sequence"/>
</dbReference>
<dbReference type="PANTHER" id="PTHR21351">
    <property type="entry name" value="BARDET-BIEDL SYNDROME PROTEIN 5"/>
    <property type="match status" value="1"/>
</dbReference>
<evidence type="ECO:0000259" key="8">
    <source>
        <dbReference type="SMART" id="SM00683"/>
    </source>
</evidence>
<protein>
    <recommendedName>
        <fullName evidence="8">BBSome complex member BBS5 PH domain-containing protein</fullName>
    </recommendedName>
</protein>
<evidence type="ECO:0000256" key="3">
    <source>
        <dbReference type="ARBA" id="ARBA00005822"/>
    </source>
</evidence>
<keyword evidence="4" id="KW-0963">Cytoplasm</keyword>
<comment type="similarity">
    <text evidence="3">Belongs to the BBS5 family.</text>
</comment>
<evidence type="ECO:0000256" key="5">
    <source>
        <dbReference type="ARBA" id="ARBA00023069"/>
    </source>
</evidence>
<keyword evidence="7" id="KW-0966">Cell projection</keyword>
<feature type="domain" description="BBSome complex member BBS5 PH" evidence="8">
    <location>
        <begin position="190"/>
        <end position="244"/>
    </location>
</feature>
<accession>A0A653D8L9</accession>
<dbReference type="InterPro" id="IPR012674">
    <property type="entry name" value="Calycin"/>
</dbReference>
<reference evidence="9 10" key="1">
    <citation type="submission" date="2019-01" db="EMBL/GenBank/DDBJ databases">
        <authorList>
            <person name="Sayadi A."/>
        </authorList>
    </citation>
    <scope>NUCLEOTIDE SEQUENCE [LARGE SCALE GENOMIC DNA]</scope>
</reference>
<gene>
    <name evidence="9" type="ORF">CALMAC_LOCUS15390</name>
</gene>
<dbReference type="EMBL" id="CAACVG010010738">
    <property type="protein sequence ID" value="VEN56504.1"/>
    <property type="molecule type" value="Genomic_DNA"/>
</dbReference>
<dbReference type="AlphaFoldDB" id="A0A653D8L9"/>
<evidence type="ECO:0000256" key="2">
    <source>
        <dbReference type="ARBA" id="ARBA00004245"/>
    </source>
</evidence>
<evidence type="ECO:0000313" key="9">
    <source>
        <dbReference type="EMBL" id="VEN56504.1"/>
    </source>
</evidence>
<evidence type="ECO:0000256" key="4">
    <source>
        <dbReference type="ARBA" id="ARBA00022490"/>
    </source>
</evidence>
<dbReference type="Pfam" id="PF07289">
    <property type="entry name" value="BBL5"/>
    <property type="match status" value="2"/>
</dbReference>
<keyword evidence="10" id="KW-1185">Reference proteome</keyword>
<dbReference type="GO" id="GO:0032266">
    <property type="term" value="F:phosphatidylinositol-3-phosphate binding"/>
    <property type="evidence" value="ECO:0007669"/>
    <property type="project" value="TreeGrafter"/>
</dbReference>
<dbReference type="SUPFAM" id="SSF50814">
    <property type="entry name" value="Lipocalins"/>
    <property type="match status" value="1"/>
</dbReference>
<evidence type="ECO:0000313" key="10">
    <source>
        <dbReference type="Proteomes" id="UP000410492"/>
    </source>
</evidence>
<dbReference type="OrthoDB" id="10261999at2759"/>
<dbReference type="GO" id="GO:0034464">
    <property type="term" value="C:BBSome"/>
    <property type="evidence" value="ECO:0007669"/>
    <property type="project" value="InterPro"/>
</dbReference>